<dbReference type="PANTHER" id="PTHR48079:SF6">
    <property type="entry name" value="NAD(P)-BINDING DOMAIN-CONTAINING PROTEIN-RELATED"/>
    <property type="match status" value="1"/>
</dbReference>
<name>A0ABS4CPW8_9BACI</name>
<dbReference type="InterPro" id="IPR051783">
    <property type="entry name" value="NAD(P)-dependent_oxidoreduct"/>
</dbReference>
<accession>A0ABS4CPW8</accession>
<comment type="caution">
    <text evidence="2">The sequence shown here is derived from an EMBL/GenBank/DDBJ whole genome shotgun (WGS) entry which is preliminary data.</text>
</comment>
<dbReference type="InterPro" id="IPR001509">
    <property type="entry name" value="Epimerase_deHydtase"/>
</dbReference>
<evidence type="ECO:0000313" key="3">
    <source>
        <dbReference type="Proteomes" id="UP000674416"/>
    </source>
</evidence>
<dbReference type="CDD" id="cd08946">
    <property type="entry name" value="SDR_e"/>
    <property type="match status" value="1"/>
</dbReference>
<dbReference type="Proteomes" id="UP000674416">
    <property type="component" value="Unassembled WGS sequence"/>
</dbReference>
<evidence type="ECO:0000313" key="2">
    <source>
        <dbReference type="EMBL" id="MBP1079561.1"/>
    </source>
</evidence>
<keyword evidence="3" id="KW-1185">Reference proteome</keyword>
<dbReference type="Pfam" id="PF01370">
    <property type="entry name" value="Epimerase"/>
    <property type="match status" value="1"/>
</dbReference>
<feature type="domain" description="NAD-dependent epimerase/dehydratase" evidence="1">
    <location>
        <begin position="9"/>
        <end position="189"/>
    </location>
</feature>
<dbReference type="PANTHER" id="PTHR48079">
    <property type="entry name" value="PROTEIN YEEZ"/>
    <property type="match status" value="1"/>
</dbReference>
<reference evidence="2 3" key="1">
    <citation type="submission" date="2021-01" db="EMBL/GenBank/DDBJ databases">
        <title>Genomic Encyclopedia of Type Strains, Phase IV (KMG-IV): sequencing the most valuable type-strain genomes for metagenomic binning, comparative biology and taxonomic classification.</title>
        <authorList>
            <person name="Goeker M."/>
        </authorList>
    </citation>
    <scope>NUCLEOTIDE SEQUENCE [LARGE SCALE GENOMIC DNA]</scope>
    <source>
        <strain evidence="2 3">DSM 103394</strain>
    </source>
</reference>
<dbReference type="EMBL" id="JAFDST010000001">
    <property type="protein sequence ID" value="MBP1079561.1"/>
    <property type="molecule type" value="Genomic_DNA"/>
</dbReference>
<evidence type="ECO:0000259" key="1">
    <source>
        <dbReference type="Pfam" id="PF01370"/>
    </source>
</evidence>
<sequence>MRRSLRMNVFVTGATGKIGSRFIPRLLQRGHNVKILVRDPAKADSFQQKGVEVLEGDLLQTENLANALQDIDTVVHLAAQFRGVDEATARISNIDASISLAEAALKANVPRFVFASTNLVYGASNHSRPSREDDELRPAFPYPQSKAAAEENLLRLHLEQGLGLRIVRFAFVYGEGDPHVSEFLPIMSKWNPAKRLHMVHHADVGQALLLAAFTPDIDGHIYNVADDSPITVAELFQLNGLPHQESEETLQQGLNPWDMIVDTTRIRDELNYRPIFPSFYTAREAGAL</sequence>
<dbReference type="RefSeq" id="WP_225970323.1">
    <property type="nucleotide sequence ID" value="NZ_JAFDST010000001.1"/>
</dbReference>
<dbReference type="SUPFAM" id="SSF51735">
    <property type="entry name" value="NAD(P)-binding Rossmann-fold domains"/>
    <property type="match status" value="1"/>
</dbReference>
<dbReference type="InterPro" id="IPR036291">
    <property type="entry name" value="NAD(P)-bd_dom_sf"/>
</dbReference>
<dbReference type="Gene3D" id="3.40.50.720">
    <property type="entry name" value="NAD(P)-binding Rossmann-like Domain"/>
    <property type="match status" value="1"/>
</dbReference>
<proteinExistence type="predicted"/>
<gene>
    <name evidence="2" type="ORF">JOC74_000049</name>
</gene>
<protein>
    <submittedName>
        <fullName evidence="2">Nucleoside-diphosphate-sugar epimerase</fullName>
    </submittedName>
</protein>
<organism evidence="2 3">
    <name type="scientific">Bacillus capparidis</name>
    <dbReference type="NCBI Taxonomy" id="1840411"/>
    <lineage>
        <taxon>Bacteria</taxon>
        <taxon>Bacillati</taxon>
        <taxon>Bacillota</taxon>
        <taxon>Bacilli</taxon>
        <taxon>Bacillales</taxon>
        <taxon>Bacillaceae</taxon>
        <taxon>Bacillus</taxon>
    </lineage>
</organism>